<feature type="chain" id="PRO_5013068482" evidence="1">
    <location>
        <begin position="20"/>
        <end position="53"/>
    </location>
</feature>
<reference evidence="3" key="1">
    <citation type="submission" date="2013-09" db="EMBL/GenBank/DDBJ databases">
        <title>Corchorus olitorius genome sequencing.</title>
        <authorList>
            <person name="Alam M."/>
            <person name="Haque M.S."/>
            <person name="Islam M.S."/>
            <person name="Emdad E.M."/>
            <person name="Islam M.M."/>
            <person name="Ahmed B."/>
            <person name="Halim A."/>
            <person name="Hossen Q.M.M."/>
            <person name="Hossain M.Z."/>
            <person name="Ahmed R."/>
            <person name="Khan M.M."/>
            <person name="Islam R."/>
            <person name="Rashid M.M."/>
            <person name="Khan S.A."/>
            <person name="Rahman M.S."/>
            <person name="Alam M."/>
            <person name="Yahiya A.S."/>
            <person name="Khan M.S."/>
            <person name="Azam M.S."/>
            <person name="Haque T."/>
            <person name="Lashkar M.Z.H."/>
            <person name="Akhand A.I."/>
            <person name="Morshed G."/>
            <person name="Roy S."/>
            <person name="Uddin K.S."/>
            <person name="Rabeya T."/>
            <person name="Hossain A.S."/>
            <person name="Chowdhury A."/>
            <person name="Snigdha A.R."/>
            <person name="Mortoza M.S."/>
            <person name="Matin S.A."/>
            <person name="Hoque S.M.E."/>
            <person name="Islam M.K."/>
            <person name="Roy D.K."/>
            <person name="Haider R."/>
            <person name="Moosa M.M."/>
            <person name="Elias S.M."/>
            <person name="Hasan A.M."/>
            <person name="Jahan S."/>
            <person name="Shafiuddin M."/>
            <person name="Mahmood N."/>
            <person name="Shommy N.S."/>
        </authorList>
    </citation>
    <scope>NUCLEOTIDE SEQUENCE [LARGE SCALE GENOMIC DNA]</scope>
    <source>
        <strain evidence="3">cv. O-4</strain>
    </source>
</reference>
<dbReference type="AlphaFoldDB" id="A0A1R3KI30"/>
<protein>
    <submittedName>
        <fullName evidence="2">Uncharacterized protein</fullName>
    </submittedName>
</protein>
<evidence type="ECO:0000313" key="3">
    <source>
        <dbReference type="Proteomes" id="UP000187203"/>
    </source>
</evidence>
<proteinExistence type="predicted"/>
<gene>
    <name evidence="2" type="ORF">COLO4_07933</name>
</gene>
<sequence>MGQDLMACIWVLMISTGNSNVLNAAGYKTGNDELQEWRTSWGLTITSAWKSGC</sequence>
<dbReference type="Proteomes" id="UP000187203">
    <property type="component" value="Unassembled WGS sequence"/>
</dbReference>
<name>A0A1R3KI30_9ROSI</name>
<dbReference type="OrthoDB" id="10553611at2759"/>
<comment type="caution">
    <text evidence="2">The sequence shown here is derived from an EMBL/GenBank/DDBJ whole genome shotgun (WGS) entry which is preliminary data.</text>
</comment>
<dbReference type="EMBL" id="AWUE01013504">
    <property type="protein sequence ID" value="OMP06747.1"/>
    <property type="molecule type" value="Genomic_DNA"/>
</dbReference>
<keyword evidence="3" id="KW-1185">Reference proteome</keyword>
<keyword evidence="1" id="KW-0732">Signal</keyword>
<feature type="signal peptide" evidence="1">
    <location>
        <begin position="1"/>
        <end position="19"/>
    </location>
</feature>
<accession>A0A1R3KI30</accession>
<evidence type="ECO:0000313" key="2">
    <source>
        <dbReference type="EMBL" id="OMP06747.1"/>
    </source>
</evidence>
<evidence type="ECO:0000256" key="1">
    <source>
        <dbReference type="SAM" id="SignalP"/>
    </source>
</evidence>
<organism evidence="2 3">
    <name type="scientific">Corchorus olitorius</name>
    <dbReference type="NCBI Taxonomy" id="93759"/>
    <lineage>
        <taxon>Eukaryota</taxon>
        <taxon>Viridiplantae</taxon>
        <taxon>Streptophyta</taxon>
        <taxon>Embryophyta</taxon>
        <taxon>Tracheophyta</taxon>
        <taxon>Spermatophyta</taxon>
        <taxon>Magnoliopsida</taxon>
        <taxon>eudicotyledons</taxon>
        <taxon>Gunneridae</taxon>
        <taxon>Pentapetalae</taxon>
        <taxon>rosids</taxon>
        <taxon>malvids</taxon>
        <taxon>Malvales</taxon>
        <taxon>Malvaceae</taxon>
        <taxon>Grewioideae</taxon>
        <taxon>Apeibeae</taxon>
        <taxon>Corchorus</taxon>
    </lineage>
</organism>